<keyword evidence="3 8" id="KW-0863">Zinc-finger</keyword>
<evidence type="ECO:0000256" key="5">
    <source>
        <dbReference type="ARBA" id="ARBA00023015"/>
    </source>
</evidence>
<dbReference type="OrthoDB" id="780709at2759"/>
<evidence type="ECO:0000256" key="2">
    <source>
        <dbReference type="ARBA" id="ARBA00022723"/>
    </source>
</evidence>
<dbReference type="SUPFAM" id="SSF57667">
    <property type="entry name" value="beta-beta-alpha zinc fingers"/>
    <property type="match status" value="1"/>
</dbReference>
<keyword evidence="4" id="KW-0862">Zinc</keyword>
<dbReference type="Gene3D" id="3.30.160.60">
    <property type="entry name" value="Classic Zinc Finger"/>
    <property type="match status" value="1"/>
</dbReference>
<dbReference type="PROSITE" id="PS50157">
    <property type="entry name" value="ZINC_FINGER_C2H2_2"/>
    <property type="match status" value="1"/>
</dbReference>
<dbReference type="Gramene" id="PSR97948">
    <property type="protein sequence ID" value="PSR97948"/>
    <property type="gene ID" value="CEY00_Acc02058"/>
</dbReference>
<dbReference type="PROSITE" id="PS00028">
    <property type="entry name" value="ZINC_FINGER_C2H2_1"/>
    <property type="match status" value="1"/>
</dbReference>
<feature type="domain" description="C2H2-type" evidence="10">
    <location>
        <begin position="33"/>
        <end position="60"/>
    </location>
</feature>
<dbReference type="InterPro" id="IPR052426">
    <property type="entry name" value="Plant_dev_regulator"/>
</dbReference>
<feature type="compositionally biased region" description="Basic and acidic residues" evidence="9">
    <location>
        <begin position="11"/>
        <end position="24"/>
    </location>
</feature>
<feature type="compositionally biased region" description="Polar residues" evidence="9">
    <location>
        <begin position="1"/>
        <end position="10"/>
    </location>
</feature>
<keyword evidence="7" id="KW-0539">Nucleus</keyword>
<dbReference type="EMBL" id="NKQK01000022">
    <property type="protein sequence ID" value="PSR97948.1"/>
    <property type="molecule type" value="Genomic_DNA"/>
</dbReference>
<dbReference type="AlphaFoldDB" id="A0A2R6PW05"/>
<dbReference type="GO" id="GO:0008270">
    <property type="term" value="F:zinc ion binding"/>
    <property type="evidence" value="ECO:0007669"/>
    <property type="project" value="UniProtKB-KW"/>
</dbReference>
<dbReference type="STRING" id="1590841.A0A2R6PW05"/>
<evidence type="ECO:0000256" key="6">
    <source>
        <dbReference type="ARBA" id="ARBA00023163"/>
    </source>
</evidence>
<evidence type="ECO:0000256" key="9">
    <source>
        <dbReference type="SAM" id="MobiDB-lite"/>
    </source>
</evidence>
<evidence type="ECO:0000256" key="7">
    <source>
        <dbReference type="ARBA" id="ARBA00023242"/>
    </source>
</evidence>
<feature type="region of interest" description="Disordered" evidence="9">
    <location>
        <begin position="114"/>
        <end position="183"/>
    </location>
</feature>
<dbReference type="PANTHER" id="PTHR45801">
    <property type="entry name" value="OS07G0101800 PROTEIN"/>
    <property type="match status" value="1"/>
</dbReference>
<organism evidence="11 12">
    <name type="scientific">Actinidia chinensis var. chinensis</name>
    <name type="common">Chinese soft-hair kiwi</name>
    <dbReference type="NCBI Taxonomy" id="1590841"/>
    <lineage>
        <taxon>Eukaryota</taxon>
        <taxon>Viridiplantae</taxon>
        <taxon>Streptophyta</taxon>
        <taxon>Embryophyta</taxon>
        <taxon>Tracheophyta</taxon>
        <taxon>Spermatophyta</taxon>
        <taxon>Magnoliopsida</taxon>
        <taxon>eudicotyledons</taxon>
        <taxon>Gunneridae</taxon>
        <taxon>Pentapetalae</taxon>
        <taxon>asterids</taxon>
        <taxon>Ericales</taxon>
        <taxon>Actinidiaceae</taxon>
        <taxon>Actinidia</taxon>
    </lineage>
</organism>
<dbReference type="GO" id="GO:0005634">
    <property type="term" value="C:nucleus"/>
    <property type="evidence" value="ECO:0007669"/>
    <property type="project" value="UniProtKB-SubCell"/>
</dbReference>
<dbReference type="InterPro" id="IPR013087">
    <property type="entry name" value="Znf_C2H2_type"/>
</dbReference>
<reference evidence="12" key="2">
    <citation type="journal article" date="2018" name="BMC Genomics">
        <title>A manually annotated Actinidia chinensis var. chinensis (kiwifruit) genome highlights the challenges associated with draft genomes and gene prediction in plants.</title>
        <authorList>
            <person name="Pilkington S.M."/>
            <person name="Crowhurst R."/>
            <person name="Hilario E."/>
            <person name="Nardozza S."/>
            <person name="Fraser L."/>
            <person name="Peng Y."/>
            <person name="Gunaseelan K."/>
            <person name="Simpson R."/>
            <person name="Tahir J."/>
            <person name="Deroles S.C."/>
            <person name="Templeton K."/>
            <person name="Luo Z."/>
            <person name="Davy M."/>
            <person name="Cheng C."/>
            <person name="McNeilage M."/>
            <person name="Scaglione D."/>
            <person name="Liu Y."/>
            <person name="Zhang Q."/>
            <person name="Datson P."/>
            <person name="De Silva N."/>
            <person name="Gardiner S.E."/>
            <person name="Bassett H."/>
            <person name="Chagne D."/>
            <person name="McCallum J."/>
            <person name="Dzierzon H."/>
            <person name="Deng C."/>
            <person name="Wang Y.Y."/>
            <person name="Barron L."/>
            <person name="Manako K."/>
            <person name="Bowen J."/>
            <person name="Foster T.M."/>
            <person name="Erridge Z.A."/>
            <person name="Tiffin H."/>
            <person name="Waite C.N."/>
            <person name="Davies K.M."/>
            <person name="Grierson E.P."/>
            <person name="Laing W.A."/>
            <person name="Kirk R."/>
            <person name="Chen X."/>
            <person name="Wood M."/>
            <person name="Montefiori M."/>
            <person name="Brummell D.A."/>
            <person name="Schwinn K.E."/>
            <person name="Catanach A."/>
            <person name="Fullerton C."/>
            <person name="Li D."/>
            <person name="Meiyalaghan S."/>
            <person name="Nieuwenhuizen N."/>
            <person name="Read N."/>
            <person name="Prakash R."/>
            <person name="Hunter D."/>
            <person name="Zhang H."/>
            <person name="McKenzie M."/>
            <person name="Knabel M."/>
            <person name="Harris A."/>
            <person name="Allan A.C."/>
            <person name="Gleave A."/>
            <person name="Chen A."/>
            <person name="Janssen B.J."/>
            <person name="Plunkett B."/>
            <person name="Ampomah-Dwamena C."/>
            <person name="Voogd C."/>
            <person name="Leif D."/>
            <person name="Lafferty D."/>
            <person name="Souleyre E.J.F."/>
            <person name="Varkonyi-Gasic E."/>
            <person name="Gambi F."/>
            <person name="Hanley J."/>
            <person name="Yao J.L."/>
            <person name="Cheung J."/>
            <person name="David K.M."/>
            <person name="Warren B."/>
            <person name="Marsh K."/>
            <person name="Snowden K.C."/>
            <person name="Lin-Wang K."/>
            <person name="Brian L."/>
            <person name="Martinez-Sanchez M."/>
            <person name="Wang M."/>
            <person name="Ileperuma N."/>
            <person name="Macnee N."/>
            <person name="Campin R."/>
            <person name="McAtee P."/>
            <person name="Drummond R.S.M."/>
            <person name="Espley R.V."/>
            <person name="Ireland H.S."/>
            <person name="Wu R."/>
            <person name="Atkinson R.G."/>
            <person name="Karunairetnam S."/>
            <person name="Bulley S."/>
            <person name="Chunkath S."/>
            <person name="Hanley Z."/>
            <person name="Storey R."/>
            <person name="Thrimawithana A.H."/>
            <person name="Thomson S."/>
            <person name="David C."/>
            <person name="Testolin R."/>
            <person name="Huang H."/>
            <person name="Hellens R.P."/>
            <person name="Schaffer R.J."/>
        </authorList>
    </citation>
    <scope>NUCLEOTIDE SEQUENCE [LARGE SCALE GENOMIC DNA]</scope>
    <source>
        <strain evidence="12">cv. Red5</strain>
    </source>
</reference>
<evidence type="ECO:0000256" key="1">
    <source>
        <dbReference type="ARBA" id="ARBA00004123"/>
    </source>
</evidence>
<proteinExistence type="predicted"/>
<gene>
    <name evidence="11" type="ORF">CEY00_Acc02058</name>
</gene>
<protein>
    <submittedName>
        <fullName evidence="11">Transcriptional regulator like</fullName>
    </submittedName>
</protein>
<sequence>MDSTKQGSSETSREESDRPEKANDDNTGIGRSYECSYCKRGFTNAQALGGHMNIHRKDKAKVKQLTNESSLPNKFNHEDYYMANSKYVPQYYGGSLGANMSHQTYFPEPNPSFPRARDHSSHVTGKLGFSSVHEDPTTADLSLGIGTTPLVDDGGEKKKDGKWNGEENNEVDLELRLGQYHNP</sequence>
<keyword evidence="12" id="KW-1185">Reference proteome</keyword>
<dbReference type="SMART" id="SM00355">
    <property type="entry name" value="ZnF_C2H2"/>
    <property type="match status" value="1"/>
</dbReference>
<keyword evidence="5" id="KW-0805">Transcription regulation</keyword>
<evidence type="ECO:0000256" key="4">
    <source>
        <dbReference type="ARBA" id="ARBA00022833"/>
    </source>
</evidence>
<evidence type="ECO:0000313" key="11">
    <source>
        <dbReference type="EMBL" id="PSR97948.1"/>
    </source>
</evidence>
<feature type="region of interest" description="Disordered" evidence="9">
    <location>
        <begin position="1"/>
        <end position="30"/>
    </location>
</feature>
<name>A0A2R6PW05_ACTCC</name>
<keyword evidence="6" id="KW-0804">Transcription</keyword>
<dbReference type="Pfam" id="PF13912">
    <property type="entry name" value="zf-C2H2_6"/>
    <property type="match status" value="1"/>
</dbReference>
<evidence type="ECO:0000313" key="12">
    <source>
        <dbReference type="Proteomes" id="UP000241394"/>
    </source>
</evidence>
<dbReference type="OMA" id="YMANSKY"/>
<keyword evidence="2" id="KW-0479">Metal-binding</keyword>
<dbReference type="Proteomes" id="UP000241394">
    <property type="component" value="Chromosome LG22"/>
</dbReference>
<evidence type="ECO:0000259" key="10">
    <source>
        <dbReference type="PROSITE" id="PS50157"/>
    </source>
</evidence>
<dbReference type="InterPro" id="IPR036236">
    <property type="entry name" value="Znf_C2H2_sf"/>
</dbReference>
<comment type="caution">
    <text evidence="11">The sequence shown here is derived from an EMBL/GenBank/DDBJ whole genome shotgun (WGS) entry which is preliminary data.</text>
</comment>
<dbReference type="PANTHER" id="PTHR45801:SF111">
    <property type="entry name" value="C2H2 AND C2HC ZINC FINGERS SUPERFAMILY PROTEIN"/>
    <property type="match status" value="1"/>
</dbReference>
<accession>A0A2R6PW05</accession>
<evidence type="ECO:0000256" key="3">
    <source>
        <dbReference type="ARBA" id="ARBA00022771"/>
    </source>
</evidence>
<reference evidence="11 12" key="1">
    <citation type="submission" date="2017-07" db="EMBL/GenBank/DDBJ databases">
        <title>An improved, manually edited Actinidia chinensis var. chinensis (kiwifruit) genome highlights the challenges associated with draft genomes and gene prediction in plants.</title>
        <authorList>
            <person name="Pilkington S."/>
            <person name="Crowhurst R."/>
            <person name="Hilario E."/>
            <person name="Nardozza S."/>
            <person name="Fraser L."/>
            <person name="Peng Y."/>
            <person name="Gunaseelan K."/>
            <person name="Simpson R."/>
            <person name="Tahir J."/>
            <person name="Deroles S."/>
            <person name="Templeton K."/>
            <person name="Luo Z."/>
            <person name="Davy M."/>
            <person name="Cheng C."/>
            <person name="Mcneilage M."/>
            <person name="Scaglione D."/>
            <person name="Liu Y."/>
            <person name="Zhang Q."/>
            <person name="Datson P."/>
            <person name="De Silva N."/>
            <person name="Gardiner S."/>
            <person name="Bassett H."/>
            <person name="Chagne D."/>
            <person name="Mccallum J."/>
            <person name="Dzierzon H."/>
            <person name="Deng C."/>
            <person name="Wang Y.-Y."/>
            <person name="Barron N."/>
            <person name="Manako K."/>
            <person name="Bowen J."/>
            <person name="Foster T."/>
            <person name="Erridge Z."/>
            <person name="Tiffin H."/>
            <person name="Waite C."/>
            <person name="Davies K."/>
            <person name="Grierson E."/>
            <person name="Laing W."/>
            <person name="Kirk R."/>
            <person name="Chen X."/>
            <person name="Wood M."/>
            <person name="Montefiori M."/>
            <person name="Brummell D."/>
            <person name="Schwinn K."/>
            <person name="Catanach A."/>
            <person name="Fullerton C."/>
            <person name="Li D."/>
            <person name="Meiyalaghan S."/>
            <person name="Nieuwenhuizen N."/>
            <person name="Read N."/>
            <person name="Prakash R."/>
            <person name="Hunter D."/>
            <person name="Zhang H."/>
            <person name="Mckenzie M."/>
            <person name="Knabel M."/>
            <person name="Harris A."/>
            <person name="Allan A."/>
            <person name="Chen A."/>
            <person name="Janssen B."/>
            <person name="Plunkett B."/>
            <person name="Dwamena C."/>
            <person name="Voogd C."/>
            <person name="Leif D."/>
            <person name="Lafferty D."/>
            <person name="Souleyre E."/>
            <person name="Varkonyi-Gasic E."/>
            <person name="Gambi F."/>
            <person name="Hanley J."/>
            <person name="Yao J.-L."/>
            <person name="Cheung J."/>
            <person name="David K."/>
            <person name="Warren B."/>
            <person name="Marsh K."/>
            <person name="Snowden K."/>
            <person name="Lin-Wang K."/>
            <person name="Brian L."/>
            <person name="Martinez-Sanchez M."/>
            <person name="Wang M."/>
            <person name="Ileperuma N."/>
            <person name="Macnee N."/>
            <person name="Campin R."/>
            <person name="Mcatee P."/>
            <person name="Drummond R."/>
            <person name="Espley R."/>
            <person name="Ireland H."/>
            <person name="Wu R."/>
            <person name="Atkinson R."/>
            <person name="Karunairetnam S."/>
            <person name="Bulley S."/>
            <person name="Chunkath S."/>
            <person name="Hanley Z."/>
            <person name="Storey R."/>
            <person name="Thrimawithana A."/>
            <person name="Thomson S."/>
            <person name="David C."/>
            <person name="Testolin R."/>
        </authorList>
    </citation>
    <scope>NUCLEOTIDE SEQUENCE [LARGE SCALE GENOMIC DNA]</scope>
    <source>
        <strain evidence="12">cv. Red5</strain>
        <tissue evidence="11">Young leaf</tissue>
    </source>
</reference>
<comment type="subcellular location">
    <subcellularLocation>
        <location evidence="1">Nucleus</location>
    </subcellularLocation>
</comment>
<dbReference type="InParanoid" id="A0A2R6PW05"/>
<evidence type="ECO:0000256" key="8">
    <source>
        <dbReference type="PROSITE-ProRule" id="PRU00042"/>
    </source>
</evidence>
<feature type="compositionally biased region" description="Basic and acidic residues" evidence="9">
    <location>
        <begin position="154"/>
        <end position="165"/>
    </location>
</feature>